<evidence type="ECO:0000313" key="4">
    <source>
        <dbReference type="Proteomes" id="UP001500618"/>
    </source>
</evidence>
<dbReference type="PANTHER" id="PTHR37957">
    <property type="entry name" value="BLR7070 PROTEIN"/>
    <property type="match status" value="1"/>
</dbReference>
<dbReference type="EMBL" id="BAAANY010000037">
    <property type="protein sequence ID" value="GAA1711206.1"/>
    <property type="molecule type" value="Genomic_DNA"/>
</dbReference>
<dbReference type="SUPFAM" id="SSF63825">
    <property type="entry name" value="YWTD domain"/>
    <property type="match status" value="1"/>
</dbReference>
<dbReference type="PANTHER" id="PTHR37957:SF1">
    <property type="entry name" value="PHYTASE-LIKE DOMAIN-CONTAINING PROTEIN"/>
    <property type="match status" value="1"/>
</dbReference>
<dbReference type="Proteomes" id="UP001500618">
    <property type="component" value="Unassembled WGS sequence"/>
</dbReference>
<evidence type="ECO:0000313" key="3">
    <source>
        <dbReference type="EMBL" id="GAA1711206.1"/>
    </source>
</evidence>
<keyword evidence="4" id="KW-1185">Reference proteome</keyword>
<reference evidence="3 4" key="1">
    <citation type="journal article" date="2019" name="Int. J. Syst. Evol. Microbiol.">
        <title>The Global Catalogue of Microorganisms (GCM) 10K type strain sequencing project: providing services to taxonomists for standard genome sequencing and annotation.</title>
        <authorList>
            <consortium name="The Broad Institute Genomics Platform"/>
            <consortium name="The Broad Institute Genome Sequencing Center for Infectious Disease"/>
            <person name="Wu L."/>
            <person name="Ma J."/>
        </authorList>
    </citation>
    <scope>NUCLEOTIDE SEQUENCE [LARGE SCALE GENOMIC DNA]</scope>
    <source>
        <strain evidence="3 4">JCM 14718</strain>
    </source>
</reference>
<feature type="chain" id="PRO_5046889351" evidence="1">
    <location>
        <begin position="23"/>
        <end position="419"/>
    </location>
</feature>
<proteinExistence type="predicted"/>
<evidence type="ECO:0000256" key="1">
    <source>
        <dbReference type="SAM" id="SignalP"/>
    </source>
</evidence>
<dbReference type="Pfam" id="PF13449">
    <property type="entry name" value="Phytase-like"/>
    <property type="match status" value="1"/>
</dbReference>
<sequence length="419" mass="44743">MIRRLALLGATVLTACAVPAAAASSPVLEATATYQNPPTLPGGGVLGGFSDIYPAGTSGKTFWAITDRGPNNSDGDNPIFVDPTFTPEILLVSRDGSKLTIQQQIPLRTPDGYTDPVTKTRLITGLPNLPTDDAPVDVHGKALPLDPYGVDTEGLVRAPNGTFWISEENRSSVLHVDADGTVLSRLVPSNQTTYQAPGVTVLPILPAIVSTQKPNRGLEGLAISADGNTLYVAQQSPLNNPTTSVSKKSRNLRIYRLDTKKPSVTGEFVNVRDKDNSDDGDWKTSAMVWLSPDRLLIEERDAEQPTVHTLLYAVDFGHATNILGTHWDTSDTPTLEQLGPSDLADNGVVSGKKTLVFDAKKAKLGNGKIEDLALTPDGGKSLLTLINDNDFGVDSITSNGTVKLNKIPTRLDSYQIDTP</sequence>
<evidence type="ECO:0000259" key="2">
    <source>
        <dbReference type="Pfam" id="PF13449"/>
    </source>
</evidence>
<dbReference type="PROSITE" id="PS51257">
    <property type="entry name" value="PROKAR_LIPOPROTEIN"/>
    <property type="match status" value="1"/>
</dbReference>
<keyword evidence="1" id="KW-0732">Signal</keyword>
<dbReference type="RefSeq" id="WP_344314479.1">
    <property type="nucleotide sequence ID" value="NZ_BAAANY010000037.1"/>
</dbReference>
<feature type="domain" description="Phytase-like" evidence="2">
    <location>
        <begin position="46"/>
        <end position="391"/>
    </location>
</feature>
<organism evidence="3 4">
    <name type="scientific">Fodinicola feengrottensis</name>
    <dbReference type="NCBI Taxonomy" id="435914"/>
    <lineage>
        <taxon>Bacteria</taxon>
        <taxon>Bacillati</taxon>
        <taxon>Actinomycetota</taxon>
        <taxon>Actinomycetes</taxon>
        <taxon>Mycobacteriales</taxon>
        <taxon>Fodinicola</taxon>
    </lineage>
</organism>
<feature type="signal peptide" evidence="1">
    <location>
        <begin position="1"/>
        <end position="22"/>
    </location>
</feature>
<dbReference type="InterPro" id="IPR027372">
    <property type="entry name" value="Phytase-like_dom"/>
</dbReference>
<name>A0ABN2ITV6_9ACTN</name>
<accession>A0ABN2ITV6</accession>
<comment type="caution">
    <text evidence="3">The sequence shown here is derived from an EMBL/GenBank/DDBJ whole genome shotgun (WGS) entry which is preliminary data.</text>
</comment>
<gene>
    <name evidence="3" type="ORF">GCM10009765_70570</name>
</gene>
<protein>
    <submittedName>
        <fullName evidence="3">Esterase-like activity of phytase family protein</fullName>
    </submittedName>
</protein>